<gene>
    <name evidence="1" type="ORF">METZ01_LOCUS261868</name>
</gene>
<dbReference type="EMBL" id="UINC01072980">
    <property type="protein sequence ID" value="SVC09014.1"/>
    <property type="molecule type" value="Genomic_DNA"/>
</dbReference>
<sequence>VENHISIYNTTNIVKRPQRLAVAKSHCVSL</sequence>
<evidence type="ECO:0000313" key="1">
    <source>
        <dbReference type="EMBL" id="SVC09014.1"/>
    </source>
</evidence>
<organism evidence="1">
    <name type="scientific">marine metagenome</name>
    <dbReference type="NCBI Taxonomy" id="408172"/>
    <lineage>
        <taxon>unclassified sequences</taxon>
        <taxon>metagenomes</taxon>
        <taxon>ecological metagenomes</taxon>
    </lineage>
</organism>
<feature type="non-terminal residue" evidence="1">
    <location>
        <position position="30"/>
    </location>
</feature>
<protein>
    <submittedName>
        <fullName evidence="1">Uncharacterized protein</fullName>
    </submittedName>
</protein>
<feature type="non-terminal residue" evidence="1">
    <location>
        <position position="1"/>
    </location>
</feature>
<reference evidence="1" key="1">
    <citation type="submission" date="2018-05" db="EMBL/GenBank/DDBJ databases">
        <authorList>
            <person name="Lanie J.A."/>
            <person name="Ng W.-L."/>
            <person name="Kazmierczak K.M."/>
            <person name="Andrzejewski T.M."/>
            <person name="Davidsen T.M."/>
            <person name="Wayne K.J."/>
            <person name="Tettelin H."/>
            <person name="Glass J.I."/>
            <person name="Rusch D."/>
            <person name="Podicherti R."/>
            <person name="Tsui H.-C.T."/>
            <person name="Winkler M.E."/>
        </authorList>
    </citation>
    <scope>NUCLEOTIDE SEQUENCE</scope>
</reference>
<dbReference type="AlphaFoldDB" id="A0A382J9W4"/>
<accession>A0A382J9W4</accession>
<name>A0A382J9W4_9ZZZZ</name>
<proteinExistence type="predicted"/>